<dbReference type="PROSITE" id="PS51465">
    <property type="entry name" value="KAZAL_2"/>
    <property type="match status" value="1"/>
</dbReference>
<dbReference type="InterPro" id="IPR036058">
    <property type="entry name" value="Kazal_dom_sf"/>
</dbReference>
<evidence type="ECO:0000259" key="2">
    <source>
        <dbReference type="PROSITE" id="PS51465"/>
    </source>
</evidence>
<evidence type="ECO:0000313" key="4">
    <source>
        <dbReference type="Proteomes" id="UP000007801"/>
    </source>
</evidence>
<evidence type="ECO:0000313" key="3">
    <source>
        <dbReference type="EMBL" id="KPU77757.1"/>
    </source>
</evidence>
<proteinExistence type="predicted"/>
<sequence>MDYRLSPIFLLACFCGLGAQAQNALIFQTTSSSLDTIGTTVPPPAPAASSNNWVLVNNMRVRGGITPFVPAAPPTPEFLDCFGRCPTTPQYTPVCGSNMQLYLNEQKFNCARFCGADIQIVRRGSCEGLFQMTRG</sequence>
<dbReference type="InterPro" id="IPR002350">
    <property type="entry name" value="Kazal_dom"/>
</dbReference>
<feature type="signal peptide" evidence="1">
    <location>
        <begin position="1"/>
        <end position="21"/>
    </location>
</feature>
<dbReference type="PANTHER" id="PTHR21179">
    <property type="entry name" value="SERINE-TYPE ENDOPEPTIDASE INHIBITOR"/>
    <property type="match status" value="1"/>
</dbReference>
<dbReference type="AlphaFoldDB" id="A0A0P8YFP9"/>
<dbReference type="Proteomes" id="UP000007801">
    <property type="component" value="Unassembled WGS sequence"/>
</dbReference>
<dbReference type="CDD" id="cd00104">
    <property type="entry name" value="KAZAL_FS"/>
    <property type="match status" value="1"/>
</dbReference>
<organism evidence="3 4">
    <name type="scientific">Drosophila ananassae</name>
    <name type="common">Fruit fly</name>
    <dbReference type="NCBI Taxonomy" id="7217"/>
    <lineage>
        <taxon>Eukaryota</taxon>
        <taxon>Metazoa</taxon>
        <taxon>Ecdysozoa</taxon>
        <taxon>Arthropoda</taxon>
        <taxon>Hexapoda</taxon>
        <taxon>Insecta</taxon>
        <taxon>Pterygota</taxon>
        <taxon>Neoptera</taxon>
        <taxon>Endopterygota</taxon>
        <taxon>Diptera</taxon>
        <taxon>Brachycera</taxon>
        <taxon>Muscomorpha</taxon>
        <taxon>Ephydroidea</taxon>
        <taxon>Drosophilidae</taxon>
        <taxon>Drosophila</taxon>
        <taxon>Sophophora</taxon>
    </lineage>
</organism>
<dbReference type="GeneID" id="26515072"/>
<keyword evidence="4" id="KW-1185">Reference proteome</keyword>
<name>A0A0P8YFP9_DROAN</name>
<dbReference type="PANTHER" id="PTHR21179:SF1">
    <property type="entry name" value="KAZ1-TYPE SERINE PROTEASE INHIBITOR-LIKE PROTEIN TYPE EPSILON-RELATED"/>
    <property type="match status" value="1"/>
</dbReference>
<dbReference type="Pfam" id="PF00050">
    <property type="entry name" value="Kazal_1"/>
    <property type="match status" value="1"/>
</dbReference>
<protein>
    <recommendedName>
        <fullName evidence="2">Kazal-like domain-containing protein</fullName>
    </recommendedName>
</protein>
<gene>
    <name evidence="3" type="primary">Dana\GF27663</name>
    <name evidence="3" type="ORF">GF27663</name>
</gene>
<reference evidence="3 4" key="1">
    <citation type="journal article" date="2007" name="Nature">
        <title>Evolution of genes and genomes on the Drosophila phylogeny.</title>
        <authorList>
            <consortium name="Drosophila 12 Genomes Consortium"/>
            <person name="Clark A.G."/>
            <person name="Eisen M.B."/>
            <person name="Smith D.R."/>
            <person name="Bergman C.M."/>
            <person name="Oliver B."/>
            <person name="Markow T.A."/>
            <person name="Kaufman T.C."/>
            <person name="Kellis M."/>
            <person name="Gelbart W."/>
            <person name="Iyer V.N."/>
            <person name="Pollard D.A."/>
            <person name="Sackton T.B."/>
            <person name="Larracuente A.M."/>
            <person name="Singh N.D."/>
            <person name="Abad J.P."/>
            <person name="Abt D.N."/>
            <person name="Adryan B."/>
            <person name="Aguade M."/>
            <person name="Akashi H."/>
            <person name="Anderson W.W."/>
            <person name="Aquadro C.F."/>
            <person name="Ardell D.H."/>
            <person name="Arguello R."/>
            <person name="Artieri C.G."/>
            <person name="Barbash D.A."/>
            <person name="Barker D."/>
            <person name="Barsanti P."/>
            <person name="Batterham P."/>
            <person name="Batzoglou S."/>
            <person name="Begun D."/>
            <person name="Bhutkar A."/>
            <person name="Blanco E."/>
            <person name="Bosak S.A."/>
            <person name="Bradley R.K."/>
            <person name="Brand A.D."/>
            <person name="Brent M.R."/>
            <person name="Brooks A.N."/>
            <person name="Brown R.H."/>
            <person name="Butlin R.K."/>
            <person name="Caggese C."/>
            <person name="Calvi B.R."/>
            <person name="Bernardo de Carvalho A."/>
            <person name="Caspi A."/>
            <person name="Castrezana S."/>
            <person name="Celniker S.E."/>
            <person name="Chang J.L."/>
            <person name="Chapple C."/>
            <person name="Chatterji S."/>
            <person name="Chinwalla A."/>
            <person name="Civetta A."/>
            <person name="Clifton S.W."/>
            <person name="Comeron J.M."/>
            <person name="Costello J.C."/>
            <person name="Coyne J.A."/>
            <person name="Daub J."/>
            <person name="David R.G."/>
            <person name="Delcher A.L."/>
            <person name="Delehaunty K."/>
            <person name="Do C.B."/>
            <person name="Ebling H."/>
            <person name="Edwards K."/>
            <person name="Eickbush T."/>
            <person name="Evans J.D."/>
            <person name="Filipski A."/>
            <person name="Findeiss S."/>
            <person name="Freyhult E."/>
            <person name="Fulton L."/>
            <person name="Fulton R."/>
            <person name="Garcia A.C."/>
            <person name="Gardiner A."/>
            <person name="Garfield D.A."/>
            <person name="Garvin B.E."/>
            <person name="Gibson G."/>
            <person name="Gilbert D."/>
            <person name="Gnerre S."/>
            <person name="Godfrey J."/>
            <person name="Good R."/>
            <person name="Gotea V."/>
            <person name="Gravely B."/>
            <person name="Greenberg A.J."/>
            <person name="Griffiths-Jones S."/>
            <person name="Gross S."/>
            <person name="Guigo R."/>
            <person name="Gustafson E.A."/>
            <person name="Haerty W."/>
            <person name="Hahn M.W."/>
            <person name="Halligan D.L."/>
            <person name="Halpern A.L."/>
            <person name="Halter G.M."/>
            <person name="Han M.V."/>
            <person name="Heger A."/>
            <person name="Hillier L."/>
            <person name="Hinrichs A.S."/>
            <person name="Holmes I."/>
            <person name="Hoskins R.A."/>
            <person name="Hubisz M.J."/>
            <person name="Hultmark D."/>
            <person name="Huntley M.A."/>
            <person name="Jaffe D.B."/>
            <person name="Jagadeeshan S."/>
            <person name="Jeck W.R."/>
            <person name="Johnson J."/>
            <person name="Jones C.D."/>
            <person name="Jordan W.C."/>
            <person name="Karpen G.H."/>
            <person name="Kataoka E."/>
            <person name="Keightley P.D."/>
            <person name="Kheradpour P."/>
            <person name="Kirkness E.F."/>
            <person name="Koerich L.B."/>
            <person name="Kristiansen K."/>
            <person name="Kudrna D."/>
            <person name="Kulathinal R.J."/>
            <person name="Kumar S."/>
            <person name="Kwok R."/>
            <person name="Lander E."/>
            <person name="Langley C.H."/>
            <person name="Lapoint R."/>
            <person name="Lazzaro B.P."/>
            <person name="Lee S.J."/>
            <person name="Levesque L."/>
            <person name="Li R."/>
            <person name="Lin C.F."/>
            <person name="Lin M.F."/>
            <person name="Lindblad-Toh K."/>
            <person name="Llopart A."/>
            <person name="Long M."/>
            <person name="Low L."/>
            <person name="Lozovsky E."/>
            <person name="Lu J."/>
            <person name="Luo M."/>
            <person name="Machado C.A."/>
            <person name="Makalowski W."/>
            <person name="Marzo M."/>
            <person name="Matsuda M."/>
            <person name="Matzkin L."/>
            <person name="McAllister B."/>
            <person name="McBride C.S."/>
            <person name="McKernan B."/>
            <person name="McKernan K."/>
            <person name="Mendez-Lago M."/>
            <person name="Minx P."/>
            <person name="Mollenhauer M.U."/>
            <person name="Montooth K."/>
            <person name="Mount S.M."/>
            <person name="Mu X."/>
            <person name="Myers E."/>
            <person name="Negre B."/>
            <person name="Newfeld S."/>
            <person name="Nielsen R."/>
            <person name="Noor M.A."/>
            <person name="O'Grady P."/>
            <person name="Pachter L."/>
            <person name="Papaceit M."/>
            <person name="Parisi M.J."/>
            <person name="Parisi M."/>
            <person name="Parts L."/>
            <person name="Pedersen J.S."/>
            <person name="Pesole G."/>
            <person name="Phillippy A.M."/>
            <person name="Ponting C.P."/>
            <person name="Pop M."/>
            <person name="Porcelli D."/>
            <person name="Powell J.R."/>
            <person name="Prohaska S."/>
            <person name="Pruitt K."/>
            <person name="Puig M."/>
            <person name="Quesneville H."/>
            <person name="Ram K.R."/>
            <person name="Rand D."/>
            <person name="Rasmussen M.D."/>
            <person name="Reed L.K."/>
            <person name="Reenan R."/>
            <person name="Reily A."/>
            <person name="Remington K.A."/>
            <person name="Rieger T.T."/>
            <person name="Ritchie M.G."/>
            <person name="Robin C."/>
            <person name="Rogers Y.H."/>
            <person name="Rohde C."/>
            <person name="Rozas J."/>
            <person name="Rubenfield M.J."/>
            <person name="Ruiz A."/>
            <person name="Russo S."/>
            <person name="Salzberg S.L."/>
            <person name="Sanchez-Gracia A."/>
            <person name="Saranga D.J."/>
            <person name="Sato H."/>
            <person name="Schaeffer S.W."/>
            <person name="Schatz M.C."/>
            <person name="Schlenke T."/>
            <person name="Schwartz R."/>
            <person name="Segarra C."/>
            <person name="Singh R.S."/>
            <person name="Sirot L."/>
            <person name="Sirota M."/>
            <person name="Sisneros N.B."/>
            <person name="Smith C.D."/>
            <person name="Smith T.F."/>
            <person name="Spieth J."/>
            <person name="Stage D.E."/>
            <person name="Stark A."/>
            <person name="Stephan W."/>
            <person name="Strausberg R.L."/>
            <person name="Strempel S."/>
            <person name="Sturgill D."/>
            <person name="Sutton G."/>
            <person name="Sutton G.G."/>
            <person name="Tao W."/>
            <person name="Teichmann S."/>
            <person name="Tobari Y.N."/>
            <person name="Tomimura Y."/>
            <person name="Tsolas J.M."/>
            <person name="Valente V.L."/>
            <person name="Venter E."/>
            <person name="Venter J.C."/>
            <person name="Vicario S."/>
            <person name="Vieira F.G."/>
            <person name="Vilella A.J."/>
            <person name="Villasante A."/>
            <person name="Walenz B."/>
            <person name="Wang J."/>
            <person name="Wasserman M."/>
            <person name="Watts T."/>
            <person name="Wilson D."/>
            <person name="Wilson R.K."/>
            <person name="Wing R.A."/>
            <person name="Wolfner M.F."/>
            <person name="Wong A."/>
            <person name="Wong G.K."/>
            <person name="Wu C.I."/>
            <person name="Wu G."/>
            <person name="Yamamoto D."/>
            <person name="Yang H.P."/>
            <person name="Yang S.P."/>
            <person name="Yorke J.A."/>
            <person name="Yoshida K."/>
            <person name="Zdobnov E."/>
            <person name="Zhang P."/>
            <person name="Zhang Y."/>
            <person name="Zimin A.V."/>
            <person name="Baldwin J."/>
            <person name="Abdouelleil A."/>
            <person name="Abdulkadir J."/>
            <person name="Abebe A."/>
            <person name="Abera B."/>
            <person name="Abreu J."/>
            <person name="Acer S.C."/>
            <person name="Aftuck L."/>
            <person name="Alexander A."/>
            <person name="An P."/>
            <person name="Anderson E."/>
            <person name="Anderson S."/>
            <person name="Arachi H."/>
            <person name="Azer M."/>
            <person name="Bachantsang P."/>
            <person name="Barry A."/>
            <person name="Bayul T."/>
            <person name="Berlin A."/>
            <person name="Bessette D."/>
            <person name="Bloom T."/>
            <person name="Blye J."/>
            <person name="Boguslavskiy L."/>
            <person name="Bonnet C."/>
            <person name="Boukhgalter B."/>
            <person name="Bourzgui I."/>
            <person name="Brown A."/>
            <person name="Cahill P."/>
            <person name="Channer S."/>
            <person name="Cheshatsang Y."/>
            <person name="Chuda L."/>
            <person name="Citroen M."/>
            <person name="Collymore A."/>
            <person name="Cooke P."/>
            <person name="Costello M."/>
            <person name="D'Aco K."/>
            <person name="Daza R."/>
            <person name="De Haan G."/>
            <person name="DeGray S."/>
            <person name="DeMaso C."/>
            <person name="Dhargay N."/>
            <person name="Dooley K."/>
            <person name="Dooley E."/>
            <person name="Doricent M."/>
            <person name="Dorje P."/>
            <person name="Dorjee K."/>
            <person name="Dupes A."/>
            <person name="Elong R."/>
            <person name="Falk J."/>
            <person name="Farina A."/>
            <person name="Faro S."/>
            <person name="Ferguson D."/>
            <person name="Fisher S."/>
            <person name="Foley C.D."/>
            <person name="Franke A."/>
            <person name="Friedrich D."/>
            <person name="Gadbois L."/>
            <person name="Gearin G."/>
            <person name="Gearin C.R."/>
            <person name="Giannoukos G."/>
            <person name="Goode T."/>
            <person name="Graham J."/>
            <person name="Grandbois E."/>
            <person name="Grewal S."/>
            <person name="Gyaltsen K."/>
            <person name="Hafez N."/>
            <person name="Hagos B."/>
            <person name="Hall J."/>
            <person name="Henson C."/>
            <person name="Hollinger A."/>
            <person name="Honan T."/>
            <person name="Huard M.D."/>
            <person name="Hughes L."/>
            <person name="Hurhula B."/>
            <person name="Husby M.E."/>
            <person name="Kamat A."/>
            <person name="Kanga B."/>
            <person name="Kashin S."/>
            <person name="Khazanovich D."/>
            <person name="Kisner P."/>
            <person name="Lance K."/>
            <person name="Lara M."/>
            <person name="Lee W."/>
            <person name="Lennon N."/>
            <person name="Letendre F."/>
            <person name="LeVine R."/>
            <person name="Lipovsky A."/>
            <person name="Liu X."/>
            <person name="Liu J."/>
            <person name="Liu S."/>
            <person name="Lokyitsang T."/>
            <person name="Lokyitsang Y."/>
            <person name="Lubonja R."/>
            <person name="Lui A."/>
            <person name="MacDonald P."/>
            <person name="Magnisalis V."/>
            <person name="Maru K."/>
            <person name="Matthews C."/>
            <person name="McCusker W."/>
            <person name="McDonough S."/>
            <person name="Mehta T."/>
            <person name="Meldrim J."/>
            <person name="Meneus L."/>
            <person name="Mihai O."/>
            <person name="Mihalev A."/>
            <person name="Mihova T."/>
            <person name="Mittelman R."/>
            <person name="Mlenga V."/>
            <person name="Montmayeur A."/>
            <person name="Mulrain L."/>
            <person name="Navidi A."/>
            <person name="Naylor J."/>
            <person name="Negash T."/>
            <person name="Nguyen T."/>
            <person name="Nguyen N."/>
            <person name="Nicol R."/>
            <person name="Norbu C."/>
            <person name="Norbu N."/>
            <person name="Novod N."/>
            <person name="O'Neill B."/>
            <person name="Osman S."/>
            <person name="Markiewicz E."/>
            <person name="Oyono O.L."/>
            <person name="Patti C."/>
            <person name="Phunkhang P."/>
            <person name="Pierre F."/>
            <person name="Priest M."/>
            <person name="Raghuraman S."/>
            <person name="Rege F."/>
            <person name="Reyes R."/>
            <person name="Rise C."/>
            <person name="Rogov P."/>
            <person name="Ross K."/>
            <person name="Ryan E."/>
            <person name="Settipalli S."/>
            <person name="Shea T."/>
            <person name="Sherpa N."/>
            <person name="Shi L."/>
            <person name="Shih D."/>
            <person name="Sparrow T."/>
            <person name="Spaulding J."/>
            <person name="Stalker J."/>
            <person name="Stange-Thomann N."/>
            <person name="Stavropoulos S."/>
            <person name="Stone C."/>
            <person name="Strader C."/>
            <person name="Tesfaye S."/>
            <person name="Thomson T."/>
            <person name="Thoulutsang Y."/>
            <person name="Thoulutsang D."/>
            <person name="Topham K."/>
            <person name="Topping I."/>
            <person name="Tsamla T."/>
            <person name="Vassiliev H."/>
            <person name="Vo A."/>
            <person name="Wangchuk T."/>
            <person name="Wangdi T."/>
            <person name="Weiand M."/>
            <person name="Wilkinson J."/>
            <person name="Wilson A."/>
            <person name="Yadav S."/>
            <person name="Young G."/>
            <person name="Yu Q."/>
            <person name="Zembek L."/>
            <person name="Zhong D."/>
            <person name="Zimmer A."/>
            <person name="Zwirko Z."/>
            <person name="Jaffe D.B."/>
            <person name="Alvarez P."/>
            <person name="Brockman W."/>
            <person name="Butler J."/>
            <person name="Chin C."/>
            <person name="Gnerre S."/>
            <person name="Grabherr M."/>
            <person name="Kleber M."/>
            <person name="Mauceli E."/>
            <person name="MacCallum I."/>
        </authorList>
    </citation>
    <scope>NUCLEOTIDE SEQUENCE [LARGE SCALE GENOMIC DNA]</scope>
    <source>
        <strain evidence="4">Tucson 14024-0371.13</strain>
    </source>
</reference>
<dbReference type="FunCoup" id="A0A0P8YFP9">
    <property type="interactions" value="1"/>
</dbReference>
<evidence type="ECO:0000256" key="1">
    <source>
        <dbReference type="SAM" id="SignalP"/>
    </source>
</evidence>
<dbReference type="SUPFAM" id="SSF100895">
    <property type="entry name" value="Kazal-type serine protease inhibitors"/>
    <property type="match status" value="1"/>
</dbReference>
<dbReference type="InterPro" id="IPR039932">
    <property type="entry name" value="Spink4-like"/>
</dbReference>
<keyword evidence="1" id="KW-0732">Signal</keyword>
<dbReference type="InParanoid" id="A0A0P8YFP9"/>
<dbReference type="Gene3D" id="3.30.60.30">
    <property type="match status" value="1"/>
</dbReference>
<dbReference type="SMART" id="SM00280">
    <property type="entry name" value="KAZAL"/>
    <property type="match status" value="1"/>
</dbReference>
<accession>A0A0P8YFP9</accession>
<dbReference type="KEGG" id="dan:26515072"/>
<dbReference type="OrthoDB" id="7850297at2759"/>
<feature type="domain" description="Kazal-like" evidence="2">
    <location>
        <begin position="75"/>
        <end position="128"/>
    </location>
</feature>
<feature type="chain" id="PRO_5006154459" description="Kazal-like domain-containing protein" evidence="1">
    <location>
        <begin position="22"/>
        <end position="135"/>
    </location>
</feature>
<dbReference type="GO" id="GO:0004867">
    <property type="term" value="F:serine-type endopeptidase inhibitor activity"/>
    <property type="evidence" value="ECO:0007669"/>
    <property type="project" value="InterPro"/>
</dbReference>
<dbReference type="EMBL" id="CH902618">
    <property type="protein sequence ID" value="KPU77757.1"/>
    <property type="molecule type" value="Genomic_DNA"/>
</dbReference>